<name>A0A250IX76_9BACT</name>
<keyword evidence="4" id="KW-0732">Signal</keyword>
<dbReference type="Pfam" id="PF13458">
    <property type="entry name" value="Peripla_BP_6"/>
    <property type="match status" value="1"/>
</dbReference>
<dbReference type="InterPro" id="IPR036909">
    <property type="entry name" value="Cyt_c-like_dom_sf"/>
</dbReference>
<dbReference type="GO" id="GO:0046872">
    <property type="term" value="F:metal ion binding"/>
    <property type="evidence" value="ECO:0007669"/>
    <property type="project" value="UniProtKB-KW"/>
</dbReference>
<evidence type="ECO:0000256" key="2">
    <source>
        <dbReference type="ARBA" id="ARBA00022617"/>
    </source>
</evidence>
<proteinExistence type="inferred from homology"/>
<dbReference type="Pfam" id="PF00034">
    <property type="entry name" value="Cytochrom_C"/>
    <property type="match status" value="1"/>
</dbReference>
<protein>
    <submittedName>
        <fullName evidence="9">Cytochrome c</fullName>
    </submittedName>
</protein>
<dbReference type="PROSITE" id="PS51257">
    <property type="entry name" value="PROKAR_LIPOPROTEIN"/>
    <property type="match status" value="1"/>
</dbReference>
<dbReference type="PANTHER" id="PTHR47235">
    <property type="entry name" value="BLR6548 PROTEIN"/>
    <property type="match status" value="1"/>
</dbReference>
<reference evidence="9 10" key="1">
    <citation type="submission" date="2017-06" db="EMBL/GenBank/DDBJ databases">
        <title>Sequencing and comparative analysis of myxobacterial genomes.</title>
        <authorList>
            <person name="Rupp O."/>
            <person name="Goesmann A."/>
            <person name="Sogaard-Andersen L."/>
        </authorList>
    </citation>
    <scope>NUCLEOTIDE SEQUENCE [LARGE SCALE GENOMIC DNA]</scope>
    <source>
        <strain evidence="9 10">DSM 52655</strain>
    </source>
</reference>
<sequence>MIPARGPRGRTLHVVLVGLSVLLGAACRKEAPPAPWDAEAARRGRSLFQRGMSTRDTPLVGLLGPERIELSGSVAACARCHTPSGRGSQEGGVDVPDIRPEALRHPRSRASVDVEDRSRPAYGRDTLLRAITEGLSASGRPLGTTMPRYVLGQAEREELLAYLEKLGETPDPGITPTTLTVGAALPLEGRLGEAGQDVAQVLRAAFEEVNAQGGIFRRRLELVVEDDSALHGPAPDSGAPDATTRLLERGVLALVGNPREGSPTSDALLRREGTPLVLPIAIGEQAAGSDSPIFFLYPEEPIQARLVVQHLAREDEHLLRHHALAVVRTEDAAGLAWARAAREEALRRELPAPVEVPFRDGTAEPGALERLRQTPPPAILYAGPPAGLKALLETLESWKLETRVYAPARLAEPSAVTGGPLPVFFVYPPGVAAREEHLRTFAAFLERHQLRPRHVAFQLGAYAASRVLVEALRRSGADVTRADLMLRLEELRDFDTGVTPPVTFGVNRRVGVQGAQLVRLDAVSGRLEAASAWIPLSP</sequence>
<evidence type="ECO:0000259" key="8">
    <source>
        <dbReference type="PROSITE" id="PS51007"/>
    </source>
</evidence>
<keyword evidence="3 6" id="KW-0479">Metal-binding</keyword>
<dbReference type="AlphaFoldDB" id="A0A250IX76"/>
<comment type="similarity">
    <text evidence="1">Belongs to the leucine-binding protein family.</text>
</comment>
<dbReference type="EMBL" id="CP022098">
    <property type="protein sequence ID" value="ATB35817.1"/>
    <property type="molecule type" value="Genomic_DNA"/>
</dbReference>
<dbReference type="Proteomes" id="UP000217257">
    <property type="component" value="Chromosome"/>
</dbReference>
<feature type="region of interest" description="Disordered" evidence="7">
    <location>
        <begin position="82"/>
        <end position="117"/>
    </location>
</feature>
<evidence type="ECO:0000256" key="7">
    <source>
        <dbReference type="SAM" id="MobiDB-lite"/>
    </source>
</evidence>
<keyword evidence="2 6" id="KW-0349">Heme</keyword>
<dbReference type="Gene3D" id="1.10.760.10">
    <property type="entry name" value="Cytochrome c-like domain"/>
    <property type="match status" value="1"/>
</dbReference>
<dbReference type="InterPro" id="IPR028082">
    <property type="entry name" value="Peripla_BP_I"/>
</dbReference>
<evidence type="ECO:0000256" key="3">
    <source>
        <dbReference type="ARBA" id="ARBA00022723"/>
    </source>
</evidence>
<dbReference type="KEGG" id="cfus:CYFUS_001231"/>
<dbReference type="InterPro" id="IPR009056">
    <property type="entry name" value="Cyt_c-like_dom"/>
</dbReference>
<feature type="domain" description="Cytochrome c" evidence="8">
    <location>
        <begin position="39"/>
        <end position="167"/>
    </location>
</feature>
<dbReference type="PANTHER" id="PTHR47235:SF1">
    <property type="entry name" value="BLR6548 PROTEIN"/>
    <property type="match status" value="1"/>
</dbReference>
<gene>
    <name evidence="9" type="ORF">CYFUS_001231</name>
</gene>
<evidence type="ECO:0000256" key="4">
    <source>
        <dbReference type="ARBA" id="ARBA00022729"/>
    </source>
</evidence>
<evidence type="ECO:0000256" key="5">
    <source>
        <dbReference type="ARBA" id="ARBA00023004"/>
    </source>
</evidence>
<feature type="compositionally biased region" description="Basic and acidic residues" evidence="7">
    <location>
        <begin position="96"/>
        <end position="117"/>
    </location>
</feature>
<evidence type="ECO:0000256" key="6">
    <source>
        <dbReference type="PROSITE-ProRule" id="PRU00433"/>
    </source>
</evidence>
<dbReference type="GO" id="GO:0020037">
    <property type="term" value="F:heme binding"/>
    <property type="evidence" value="ECO:0007669"/>
    <property type="project" value="InterPro"/>
</dbReference>
<dbReference type="RefSeq" id="WP_232537401.1">
    <property type="nucleotide sequence ID" value="NZ_CP022098.1"/>
</dbReference>
<keyword evidence="5 6" id="KW-0408">Iron</keyword>
<dbReference type="Gene3D" id="3.40.50.2300">
    <property type="match status" value="2"/>
</dbReference>
<organism evidence="9 10">
    <name type="scientific">Cystobacter fuscus</name>
    <dbReference type="NCBI Taxonomy" id="43"/>
    <lineage>
        <taxon>Bacteria</taxon>
        <taxon>Pseudomonadati</taxon>
        <taxon>Myxococcota</taxon>
        <taxon>Myxococcia</taxon>
        <taxon>Myxococcales</taxon>
        <taxon>Cystobacterineae</taxon>
        <taxon>Archangiaceae</taxon>
        <taxon>Cystobacter</taxon>
    </lineage>
</organism>
<evidence type="ECO:0000313" key="9">
    <source>
        <dbReference type="EMBL" id="ATB35817.1"/>
    </source>
</evidence>
<evidence type="ECO:0000256" key="1">
    <source>
        <dbReference type="ARBA" id="ARBA00010062"/>
    </source>
</evidence>
<dbReference type="PROSITE" id="PS51007">
    <property type="entry name" value="CYTC"/>
    <property type="match status" value="1"/>
</dbReference>
<dbReference type="SUPFAM" id="SSF46626">
    <property type="entry name" value="Cytochrome c"/>
    <property type="match status" value="1"/>
</dbReference>
<evidence type="ECO:0000313" key="10">
    <source>
        <dbReference type="Proteomes" id="UP000217257"/>
    </source>
</evidence>
<dbReference type="InterPro" id="IPR028081">
    <property type="entry name" value="Leu-bd"/>
</dbReference>
<accession>A0A250IX76</accession>
<dbReference type="GO" id="GO:0009055">
    <property type="term" value="F:electron transfer activity"/>
    <property type="evidence" value="ECO:0007669"/>
    <property type="project" value="InterPro"/>
</dbReference>
<dbReference type="SUPFAM" id="SSF53822">
    <property type="entry name" value="Periplasmic binding protein-like I"/>
    <property type="match status" value="1"/>
</dbReference>